<evidence type="ECO:0000256" key="4">
    <source>
        <dbReference type="ARBA" id="ARBA00022989"/>
    </source>
</evidence>
<comment type="subcellular location">
    <subcellularLocation>
        <location evidence="1">Cell membrane</location>
        <topology evidence="1">Multi-pass membrane protein</topology>
    </subcellularLocation>
</comment>
<feature type="transmembrane region" description="Helical" evidence="6">
    <location>
        <begin position="225"/>
        <end position="247"/>
    </location>
</feature>
<feature type="transmembrane region" description="Helical" evidence="6">
    <location>
        <begin position="93"/>
        <end position="124"/>
    </location>
</feature>
<keyword evidence="5 6" id="KW-0472">Membrane</keyword>
<keyword evidence="3 6" id="KW-0812">Transmembrane</keyword>
<evidence type="ECO:0000256" key="3">
    <source>
        <dbReference type="ARBA" id="ARBA00022692"/>
    </source>
</evidence>
<evidence type="ECO:0000256" key="5">
    <source>
        <dbReference type="ARBA" id="ARBA00023136"/>
    </source>
</evidence>
<dbReference type="PANTHER" id="PTHR32196">
    <property type="entry name" value="ABC TRANSPORTER PERMEASE PROTEIN YPHD-RELATED-RELATED"/>
    <property type="match status" value="1"/>
</dbReference>
<dbReference type="InterPro" id="IPR001851">
    <property type="entry name" value="ABC_transp_permease"/>
</dbReference>
<accession>A0ABN2MIE2</accession>
<dbReference type="RefSeq" id="WP_344411630.1">
    <property type="nucleotide sequence ID" value="NZ_BAAAQK010000001.1"/>
</dbReference>
<dbReference type="EMBL" id="BAAAQK010000001">
    <property type="protein sequence ID" value="GAA1828312.1"/>
    <property type="molecule type" value="Genomic_DNA"/>
</dbReference>
<keyword evidence="4 6" id="KW-1133">Transmembrane helix</keyword>
<feature type="transmembrane region" description="Helical" evidence="6">
    <location>
        <begin position="58"/>
        <end position="81"/>
    </location>
</feature>
<evidence type="ECO:0000313" key="8">
    <source>
        <dbReference type="Proteomes" id="UP001500449"/>
    </source>
</evidence>
<dbReference type="Proteomes" id="UP001500449">
    <property type="component" value="Unassembled WGS sequence"/>
</dbReference>
<dbReference type="Pfam" id="PF02653">
    <property type="entry name" value="BPD_transp_2"/>
    <property type="match status" value="1"/>
</dbReference>
<sequence>MSTQRSTAGVATAPMRSVGSRLRPWLIDYAMVIVLVAVVAAAQLTYSRFLTIDNLRNLLTQNAQVGIVAAVMTLVLIAGGFDLSVSGTFSLGSVLFAGLCATSGLPVGVALVLVVLAGLGLGLVNGLVITKLGVNAFVATLGTAAAYEALASMYSGSKPISALDVPGFDYFGTAEIAGLPVSVWFLIALYAVASLVLTTTTFGRRLVATGGNGTAARLSGVRVDAIRIGAFMICGAGAAVAGSLLASSLSVGQTGQMPLIALDAIAAVVIGGTSLFGGEGAMWKTAVGVLILATMNNLFSSLAIETPVQNVVKGAVIVAAVAFDGYARRTRA</sequence>
<reference evidence="7 8" key="1">
    <citation type="journal article" date="2019" name="Int. J. Syst. Evol. Microbiol.">
        <title>The Global Catalogue of Microorganisms (GCM) 10K type strain sequencing project: providing services to taxonomists for standard genome sequencing and annotation.</title>
        <authorList>
            <consortium name="The Broad Institute Genomics Platform"/>
            <consortium name="The Broad Institute Genome Sequencing Center for Infectious Disease"/>
            <person name="Wu L."/>
            <person name="Ma J."/>
        </authorList>
    </citation>
    <scope>NUCLEOTIDE SEQUENCE [LARGE SCALE GENOMIC DNA]</scope>
    <source>
        <strain evidence="7 8">JCM 16009</strain>
    </source>
</reference>
<gene>
    <name evidence="7" type="ORF">GCM10009836_02560</name>
</gene>
<keyword evidence="8" id="KW-1185">Reference proteome</keyword>
<evidence type="ECO:0000256" key="6">
    <source>
        <dbReference type="SAM" id="Phobius"/>
    </source>
</evidence>
<evidence type="ECO:0000256" key="2">
    <source>
        <dbReference type="ARBA" id="ARBA00022475"/>
    </source>
</evidence>
<evidence type="ECO:0000313" key="7">
    <source>
        <dbReference type="EMBL" id="GAA1828312.1"/>
    </source>
</evidence>
<feature type="transmembrane region" description="Helical" evidence="6">
    <location>
        <begin position="176"/>
        <end position="197"/>
    </location>
</feature>
<dbReference type="CDD" id="cd06579">
    <property type="entry name" value="TM_PBP1_transp_AraH_like"/>
    <property type="match status" value="1"/>
</dbReference>
<name>A0ABN2MIE2_9PSEU</name>
<feature type="transmembrane region" description="Helical" evidence="6">
    <location>
        <begin position="136"/>
        <end position="156"/>
    </location>
</feature>
<protein>
    <submittedName>
        <fullName evidence="7">ABC transporter permease</fullName>
    </submittedName>
</protein>
<feature type="transmembrane region" description="Helical" evidence="6">
    <location>
        <begin position="25"/>
        <end position="46"/>
    </location>
</feature>
<evidence type="ECO:0000256" key="1">
    <source>
        <dbReference type="ARBA" id="ARBA00004651"/>
    </source>
</evidence>
<dbReference type="PANTHER" id="PTHR32196:SF72">
    <property type="entry name" value="RIBOSE IMPORT PERMEASE PROTEIN RBSC"/>
    <property type="match status" value="1"/>
</dbReference>
<keyword evidence="2" id="KW-1003">Cell membrane</keyword>
<organism evidence="7 8">
    <name type="scientific">Pseudonocardia ailaonensis</name>
    <dbReference type="NCBI Taxonomy" id="367279"/>
    <lineage>
        <taxon>Bacteria</taxon>
        <taxon>Bacillati</taxon>
        <taxon>Actinomycetota</taxon>
        <taxon>Actinomycetes</taxon>
        <taxon>Pseudonocardiales</taxon>
        <taxon>Pseudonocardiaceae</taxon>
        <taxon>Pseudonocardia</taxon>
    </lineage>
</organism>
<feature type="transmembrane region" description="Helical" evidence="6">
    <location>
        <begin position="259"/>
        <end position="278"/>
    </location>
</feature>
<comment type="caution">
    <text evidence="7">The sequence shown here is derived from an EMBL/GenBank/DDBJ whole genome shotgun (WGS) entry which is preliminary data.</text>
</comment>
<proteinExistence type="predicted"/>